<sequence>MMKTLISAALLAVCAYSAQAAGLVVQLTGPAPVRFAGYALAEARGYYAEEGLEVALRRAEETAPFEALARGRADLAVGTLPVALLAREHGLPLVNFAQPLAQPALRLTCLDEAGVKGAADLRGKTIGSRFDGQELALTAWLNRLGLVDDHSPAGVSVLRQWPDAADMLRQRQVACIVSHSFAAPPGPGTVTLDPAIQGAEVLEDGLYTLQENLDDPEMRERLAGFLRASMRGWREAARDPEGTARLILGPDPDEGVLQRRIEELRGIAALLSNSGRLDEAGYRRSVDSLTAGGPAAVLRDAPRGAFTHAISDMAAAQGQDGDRSAATR</sequence>
<reference evidence="3 4" key="1">
    <citation type="submission" date="2016-10" db="EMBL/GenBank/DDBJ databases">
        <authorList>
            <person name="de Groot N.N."/>
        </authorList>
    </citation>
    <scope>NUCLEOTIDE SEQUENCE [LARGE SCALE GENOMIC DNA]</scope>
    <source>
        <strain evidence="3 4">CGMCC 1.6117</strain>
    </source>
</reference>
<feature type="domain" description="SsuA/THI5-like" evidence="2">
    <location>
        <begin position="35"/>
        <end position="241"/>
    </location>
</feature>
<dbReference type="EMBL" id="FOJO01000004">
    <property type="protein sequence ID" value="SFA46051.1"/>
    <property type="molecule type" value="Genomic_DNA"/>
</dbReference>
<dbReference type="GO" id="GO:0009228">
    <property type="term" value="P:thiamine biosynthetic process"/>
    <property type="evidence" value="ECO:0007669"/>
    <property type="project" value="InterPro"/>
</dbReference>
<evidence type="ECO:0000313" key="3">
    <source>
        <dbReference type="EMBL" id="SFA46051.1"/>
    </source>
</evidence>
<dbReference type="RefSeq" id="WP_074948035.1">
    <property type="nucleotide sequence ID" value="NZ_FOJO01000004.1"/>
</dbReference>
<accession>A0A1I0T2T1</accession>
<dbReference type="PANTHER" id="PTHR31528:SF15">
    <property type="entry name" value="RIBOFLAVIN-BINDING PROTEIN RIBY"/>
    <property type="match status" value="1"/>
</dbReference>
<evidence type="ECO:0000313" key="4">
    <source>
        <dbReference type="Proteomes" id="UP000182312"/>
    </source>
</evidence>
<dbReference type="SUPFAM" id="SSF53850">
    <property type="entry name" value="Periplasmic binding protein-like II"/>
    <property type="match status" value="1"/>
</dbReference>
<proteinExistence type="predicted"/>
<organism evidence="3 4">
    <name type="scientific">Paracoccus halophilus</name>
    <dbReference type="NCBI Taxonomy" id="376733"/>
    <lineage>
        <taxon>Bacteria</taxon>
        <taxon>Pseudomonadati</taxon>
        <taxon>Pseudomonadota</taxon>
        <taxon>Alphaproteobacteria</taxon>
        <taxon>Rhodobacterales</taxon>
        <taxon>Paracoccaceae</taxon>
        <taxon>Paracoccus</taxon>
    </lineage>
</organism>
<name>A0A1I0T2T1_9RHOB</name>
<evidence type="ECO:0000256" key="1">
    <source>
        <dbReference type="SAM" id="SignalP"/>
    </source>
</evidence>
<dbReference type="Pfam" id="PF09084">
    <property type="entry name" value="NMT1"/>
    <property type="match status" value="1"/>
</dbReference>
<feature type="chain" id="PRO_5010329318" evidence="1">
    <location>
        <begin position="21"/>
        <end position="328"/>
    </location>
</feature>
<feature type="signal peptide" evidence="1">
    <location>
        <begin position="1"/>
        <end position="20"/>
    </location>
</feature>
<keyword evidence="1" id="KW-0732">Signal</keyword>
<dbReference type="Gene3D" id="3.40.190.10">
    <property type="entry name" value="Periplasmic binding protein-like II"/>
    <property type="match status" value="2"/>
</dbReference>
<dbReference type="PANTHER" id="PTHR31528">
    <property type="entry name" value="4-AMINO-5-HYDROXYMETHYL-2-METHYLPYRIMIDINE PHOSPHATE SYNTHASE THI11-RELATED"/>
    <property type="match status" value="1"/>
</dbReference>
<protein>
    <submittedName>
        <fullName evidence="3">NitT/TauT family transport system substrate-binding protein</fullName>
    </submittedName>
</protein>
<gene>
    <name evidence="3" type="ORF">SAMN04487972_104147</name>
</gene>
<evidence type="ECO:0000259" key="2">
    <source>
        <dbReference type="Pfam" id="PF09084"/>
    </source>
</evidence>
<dbReference type="Proteomes" id="UP000182312">
    <property type="component" value="Unassembled WGS sequence"/>
</dbReference>
<dbReference type="InterPro" id="IPR027939">
    <property type="entry name" value="NMT1/THI5"/>
</dbReference>
<dbReference type="InterPro" id="IPR015168">
    <property type="entry name" value="SsuA/THI5"/>
</dbReference>
<dbReference type="AlphaFoldDB" id="A0A1I0T2T1"/>